<protein>
    <recommendedName>
        <fullName evidence="1">DUF2169 domain-containing protein</fullName>
    </recommendedName>
</protein>
<evidence type="ECO:0000313" key="3">
    <source>
        <dbReference type="Proteomes" id="UP001241472"/>
    </source>
</evidence>
<dbReference type="InterPro" id="IPR018683">
    <property type="entry name" value="DUF2169"/>
</dbReference>
<proteinExistence type="predicted"/>
<feature type="domain" description="DUF2169" evidence="1">
    <location>
        <begin position="22"/>
        <end position="337"/>
    </location>
</feature>
<dbReference type="EMBL" id="JAUSRF010000011">
    <property type="protein sequence ID" value="MDP9838612.1"/>
    <property type="molecule type" value="Genomic_DNA"/>
</dbReference>
<evidence type="ECO:0000259" key="1">
    <source>
        <dbReference type="Pfam" id="PF09937"/>
    </source>
</evidence>
<dbReference type="Pfam" id="PF09937">
    <property type="entry name" value="DUF2169"/>
    <property type="match status" value="1"/>
</dbReference>
<gene>
    <name evidence="2" type="ORF">J2T09_003384</name>
</gene>
<dbReference type="Proteomes" id="UP001241472">
    <property type="component" value="Unassembled WGS sequence"/>
</dbReference>
<evidence type="ECO:0000313" key="2">
    <source>
        <dbReference type="EMBL" id="MDP9838612.1"/>
    </source>
</evidence>
<reference evidence="2 3" key="1">
    <citation type="submission" date="2023-07" db="EMBL/GenBank/DDBJ databases">
        <title>Sorghum-associated microbial communities from plants grown in Nebraska, USA.</title>
        <authorList>
            <person name="Schachtman D."/>
        </authorList>
    </citation>
    <scope>NUCLEOTIDE SEQUENCE [LARGE SCALE GENOMIC DNA]</scope>
    <source>
        <strain evidence="2 3">DS1307</strain>
    </source>
</reference>
<accession>A0ABT9PW32</accession>
<organism evidence="2 3">
    <name type="scientific">Neorhizobium huautlense</name>
    <dbReference type="NCBI Taxonomy" id="67774"/>
    <lineage>
        <taxon>Bacteria</taxon>
        <taxon>Pseudomonadati</taxon>
        <taxon>Pseudomonadota</taxon>
        <taxon>Alphaproteobacteria</taxon>
        <taxon>Hyphomicrobiales</taxon>
        <taxon>Rhizobiaceae</taxon>
        <taxon>Rhizobium/Agrobacterium group</taxon>
        <taxon>Neorhizobium</taxon>
    </lineage>
</organism>
<sequence length="395" mass="45394">MVSITNFTPFANLRFSNFDADGREFGVFMIKTSMDIRQDGTCVLSSEQEPFAFTDEYHGELNASSVRYPSDFVPYKPRSEVILDATAYAPGEITAREWDVSVRVSDDKGVFVEKTLHITGPRQWQPEWFRALSANEEAEWQRFGKLFQGWKLSEPDPISQLPIRYEYAFGGMIETGKNEDNEPFFTAYEHNPIGRGLIDNQHTDRRYPVPAPQIEDPLYPVITADTRYSPQGFGPTPPAWLPRRALGGTYDQNWLDNVWPKWAKDYDFAFHNAAHPDLQGNRFLEGSLIVDLKHLHPTDPQFVIRIPASKPVVTAVLANGERVLLEMVRDTVFLEISDEFRHDPRVHCLWRTPFDLTVTEAISVRWEDDPTEPTLRLTPKEVAHDNEEHVELQEV</sequence>
<keyword evidence="3" id="KW-1185">Reference proteome</keyword>
<dbReference type="RefSeq" id="WP_306836694.1">
    <property type="nucleotide sequence ID" value="NZ_JAUSRF010000011.1"/>
</dbReference>
<name>A0ABT9PW32_9HYPH</name>
<comment type="caution">
    <text evidence="2">The sequence shown here is derived from an EMBL/GenBank/DDBJ whole genome shotgun (WGS) entry which is preliminary data.</text>
</comment>